<dbReference type="GO" id="GO:0004519">
    <property type="term" value="F:endonuclease activity"/>
    <property type="evidence" value="ECO:0007669"/>
    <property type="project" value="UniProtKB-KW"/>
</dbReference>
<evidence type="ECO:0000259" key="5">
    <source>
        <dbReference type="Pfam" id="PF10040"/>
    </source>
</evidence>
<proteinExistence type="predicted"/>
<name>W7KGT2_9CREN</name>
<dbReference type="GO" id="GO:0016788">
    <property type="term" value="F:hydrolase activity, acting on ester bonds"/>
    <property type="evidence" value="ECO:0007669"/>
    <property type="project" value="InterPro"/>
</dbReference>
<dbReference type="InterPro" id="IPR019267">
    <property type="entry name" value="CRISPR-assoc_Cas6_C"/>
</dbReference>
<evidence type="ECO:0000256" key="4">
    <source>
        <dbReference type="ARBA" id="ARBA00023118"/>
    </source>
</evidence>
<dbReference type="NCBIfam" id="TIGR01877">
    <property type="entry name" value="cas_cas6"/>
    <property type="match status" value="1"/>
</dbReference>
<keyword evidence="2" id="KW-0255">Endonuclease</keyword>
<keyword evidence="10" id="KW-1185">Reference proteome</keyword>
<protein>
    <recommendedName>
        <fullName evidence="11">CRISPR-associated protein Cas6 C-terminal domain-containing protein</fullName>
    </recommendedName>
</protein>
<dbReference type="Pfam" id="PF10040">
    <property type="entry name" value="CRISPR_Cas6"/>
    <property type="match status" value="1"/>
</dbReference>
<dbReference type="Gene3D" id="3.30.70.1900">
    <property type="match status" value="1"/>
</dbReference>
<evidence type="ECO:0000313" key="9">
    <source>
        <dbReference type="Proteomes" id="UP000053480"/>
    </source>
</evidence>
<evidence type="ECO:0000256" key="2">
    <source>
        <dbReference type="ARBA" id="ARBA00022759"/>
    </source>
</evidence>
<dbReference type="InterPro" id="IPR041165">
    <property type="entry name" value="Cas6_N_arch"/>
</dbReference>
<evidence type="ECO:0000313" key="10">
    <source>
        <dbReference type="Proteomes" id="UP000054284"/>
    </source>
</evidence>
<reference evidence="8 9" key="2">
    <citation type="submission" date="2015-03" db="EMBL/GenBank/DDBJ databases">
        <title>Metagenome Sequencing of an Archaeal-Dominated Microbial Community from a Hot Spring at the Los Azufres Geothermal Field, Mexico.</title>
        <authorList>
            <person name="Servin-Garciduenas L.E."/>
            <person name="Martinez-Romero E."/>
        </authorList>
    </citation>
    <scope>NUCLEOTIDE SEQUENCE [LARGE SCALE GENOMIC DNA]</scope>
    <source>
        <strain evidence="8">AZ1-454</strain>
    </source>
</reference>
<feature type="domain" description="CRISPR-associated protein Cas6 C-terminal" evidence="5">
    <location>
        <begin position="135"/>
        <end position="279"/>
    </location>
</feature>
<sequence length="299" mass="33757">MSTKLVKATFLLYPTADVILPPLTSKVPKYVLEGLPKVGDLLKSRKKYKEISISPLKVNDRYLFSTEGNSPLRLGKGERATFSFSLAIKDLDPELFLQIPNRASTPYGEFNLRLEEIRIAEQSELRFPLQRGLFLKFETPTLLSNKIMLPPSFKHKKKIRNMYRLLPTPSLIFASLTRLWNSIAEPKDLIVVGDQDWTAYIVGRMADVTFAEVGYSIKPVTAIVGKDNRGNLRKARGFVGWVKYDFFLNKRHRDVMERLLGLAEFMGVGRSRGIGFGVVKVDSGDKEKGEKGNSSLLKA</sequence>
<evidence type="ECO:0008006" key="11">
    <source>
        <dbReference type="Google" id="ProtNLM"/>
    </source>
</evidence>
<dbReference type="InterPro" id="IPR010156">
    <property type="entry name" value="CRISPR-assoc_prot_Cas6"/>
</dbReference>
<organism evidence="7 10">
    <name type="scientific">Candidatus Aramenus sulfurataquae</name>
    <dbReference type="NCBI Taxonomy" id="1326980"/>
    <lineage>
        <taxon>Archaea</taxon>
        <taxon>Thermoproteota</taxon>
        <taxon>Thermoprotei</taxon>
        <taxon>Sulfolobales</taxon>
        <taxon>Sulfolobaceae</taxon>
        <taxon>Candidatus Aramenus</taxon>
    </lineage>
</organism>
<keyword evidence="3" id="KW-0378">Hydrolase</keyword>
<dbReference type="AlphaFoldDB" id="W7KGT2"/>
<accession>W7KGT2</accession>
<dbReference type="Pfam" id="PF17952">
    <property type="entry name" value="Cas6_N"/>
    <property type="match status" value="1"/>
</dbReference>
<dbReference type="PATRIC" id="fig|1326980.6.peg.1956"/>
<dbReference type="Gene3D" id="2.40.30.310">
    <property type="match status" value="1"/>
</dbReference>
<gene>
    <name evidence="7" type="ORF">ASUL_09804</name>
    <name evidence="8" type="ORF">TQ35_06435</name>
</gene>
<evidence type="ECO:0000256" key="3">
    <source>
        <dbReference type="ARBA" id="ARBA00022801"/>
    </source>
</evidence>
<comment type="caution">
    <text evidence="7">The sequence shown here is derived from an EMBL/GenBank/DDBJ whole genome shotgun (WGS) entry which is preliminary data.</text>
</comment>
<reference evidence="7 10" key="1">
    <citation type="journal article" date="2014" name="Genome Announc.">
        <title>Draft Genome Sequence of the Sulfolobales Archaeon AZ1, Obtained through Metagenomic Analysis of a Mexican Hot Spring.</title>
        <authorList>
            <person name="Servin-Garciduenas L.E."/>
            <person name="Martinez-Romero E."/>
        </authorList>
    </citation>
    <scope>NUCLEOTIDE SEQUENCE [LARGE SCALE GENOMIC DNA]</scope>
    <source>
        <strain evidence="7">AZ1-illumnia</strain>
    </source>
</reference>
<evidence type="ECO:0000256" key="1">
    <source>
        <dbReference type="ARBA" id="ARBA00022722"/>
    </source>
</evidence>
<dbReference type="GO" id="GO:0051607">
    <property type="term" value="P:defense response to virus"/>
    <property type="evidence" value="ECO:0007669"/>
    <property type="project" value="UniProtKB-KW"/>
</dbReference>
<dbReference type="Proteomes" id="UP000054284">
    <property type="component" value="Unassembled WGS sequence"/>
</dbReference>
<dbReference type="EMBL" id="JZWS01000077">
    <property type="protein sequence ID" value="KJR78601.1"/>
    <property type="molecule type" value="Genomic_DNA"/>
</dbReference>
<evidence type="ECO:0000259" key="6">
    <source>
        <dbReference type="Pfam" id="PF17952"/>
    </source>
</evidence>
<keyword evidence="4" id="KW-0051">Antiviral defense</keyword>
<feature type="domain" description="Cas6 N-terminal" evidence="6">
    <location>
        <begin position="6"/>
        <end position="119"/>
    </location>
</feature>
<keyword evidence="1" id="KW-0540">Nuclease</keyword>
<evidence type="ECO:0000313" key="7">
    <source>
        <dbReference type="EMBL" id="EWG06395.1"/>
    </source>
</evidence>
<evidence type="ECO:0000313" key="8">
    <source>
        <dbReference type="EMBL" id="KJR78601.1"/>
    </source>
</evidence>
<dbReference type="EMBL" id="ASRH01000031">
    <property type="protein sequence ID" value="EWG06395.1"/>
    <property type="molecule type" value="Genomic_DNA"/>
</dbReference>